<comment type="caution">
    <text evidence="3">The sequence shown here is derived from an EMBL/GenBank/DDBJ whole genome shotgun (WGS) entry which is preliminary data.</text>
</comment>
<keyword evidence="2" id="KW-0378">Hydrolase</keyword>
<dbReference type="FunFam" id="3.40.50.450:FF:000012">
    <property type="entry name" value="LOG family protein YvdD"/>
    <property type="match status" value="1"/>
</dbReference>
<dbReference type="GO" id="GO:0005829">
    <property type="term" value="C:cytosol"/>
    <property type="evidence" value="ECO:0007669"/>
    <property type="project" value="TreeGrafter"/>
</dbReference>
<accession>A0A1B7KS59</accession>
<dbReference type="Gene3D" id="3.40.50.450">
    <property type="match status" value="1"/>
</dbReference>
<evidence type="ECO:0000256" key="1">
    <source>
        <dbReference type="ARBA" id="ARBA00006763"/>
    </source>
</evidence>
<dbReference type="InterPro" id="IPR005269">
    <property type="entry name" value="LOG"/>
</dbReference>
<protein>
    <recommendedName>
        <fullName evidence="2">Cytokinin riboside 5'-monophosphate phosphoribohydrolase</fullName>
        <ecNumber evidence="2">3.2.2.n1</ecNumber>
    </recommendedName>
</protein>
<comment type="similarity">
    <text evidence="1 2">Belongs to the LOG family.</text>
</comment>
<dbReference type="EMBL" id="LXMA01000023">
    <property type="protein sequence ID" value="OAT72927.1"/>
    <property type="molecule type" value="Genomic_DNA"/>
</dbReference>
<name>A0A1B7KS59_PARTM</name>
<evidence type="ECO:0000256" key="2">
    <source>
        <dbReference type="RuleBase" id="RU363015"/>
    </source>
</evidence>
<dbReference type="OrthoDB" id="9801098at2"/>
<dbReference type="InterPro" id="IPR031100">
    <property type="entry name" value="LOG_fam"/>
</dbReference>
<sequence>MKSICVFCGSNYGNDMEYRQAARELGKFLANKKISLIYGGGKAGLMGEIADAVLSHKGHVIGIIPKFLKDKELAHENISELFIVDTMHTRKAKMYELADGFIVMPGGYGTYEELFEVLSWLQIGIHNKPIGLLNVNGFFDPLIKMLEHTVDKGFAKPENLKLIISADNVATLYQLMENFKPNLVNKWT</sequence>
<organism evidence="3 4">
    <name type="scientific">Parageobacillus thermoglucosidasius</name>
    <name type="common">Geobacillus thermoglucosidasius</name>
    <dbReference type="NCBI Taxonomy" id="1426"/>
    <lineage>
        <taxon>Bacteria</taxon>
        <taxon>Bacillati</taxon>
        <taxon>Bacillota</taxon>
        <taxon>Bacilli</taxon>
        <taxon>Bacillales</taxon>
        <taxon>Anoxybacillaceae</taxon>
        <taxon>Parageobacillus</taxon>
    </lineage>
</organism>
<dbReference type="AlphaFoldDB" id="A0A1B7KS59"/>
<dbReference type="GO" id="GO:0016799">
    <property type="term" value="F:hydrolase activity, hydrolyzing N-glycosyl compounds"/>
    <property type="evidence" value="ECO:0007669"/>
    <property type="project" value="TreeGrafter"/>
</dbReference>
<dbReference type="RefSeq" id="WP_064551895.1">
    <property type="nucleotide sequence ID" value="NZ_LXMA01000023.1"/>
</dbReference>
<dbReference type="GO" id="GO:0009691">
    <property type="term" value="P:cytokinin biosynthetic process"/>
    <property type="evidence" value="ECO:0007669"/>
    <property type="project" value="UniProtKB-UniRule"/>
</dbReference>
<dbReference type="Proteomes" id="UP000078290">
    <property type="component" value="Unassembled WGS sequence"/>
</dbReference>
<dbReference type="Pfam" id="PF03641">
    <property type="entry name" value="Lysine_decarbox"/>
    <property type="match status" value="1"/>
</dbReference>
<dbReference type="EC" id="3.2.2.n1" evidence="2"/>
<gene>
    <name evidence="3" type="ORF">A7K69_08320</name>
</gene>
<dbReference type="PANTHER" id="PTHR31223">
    <property type="entry name" value="LOG FAMILY PROTEIN YJL055W"/>
    <property type="match status" value="1"/>
</dbReference>
<dbReference type="SUPFAM" id="SSF102405">
    <property type="entry name" value="MCP/YpsA-like"/>
    <property type="match status" value="1"/>
</dbReference>
<evidence type="ECO:0000313" key="4">
    <source>
        <dbReference type="Proteomes" id="UP000078290"/>
    </source>
</evidence>
<keyword evidence="2" id="KW-0203">Cytokinin biosynthesis</keyword>
<reference evidence="4" key="1">
    <citation type="submission" date="2016-05" db="EMBL/GenBank/DDBJ databases">
        <authorList>
            <person name="Wang W."/>
            <person name="Zhu L."/>
        </authorList>
    </citation>
    <scope>NUCLEOTIDE SEQUENCE [LARGE SCALE GENOMIC DNA]</scope>
    <source>
        <strain evidence="4">W-2</strain>
    </source>
</reference>
<proteinExistence type="inferred from homology"/>
<dbReference type="PANTHER" id="PTHR31223:SF70">
    <property type="entry name" value="LOG FAMILY PROTEIN YJL055W"/>
    <property type="match status" value="1"/>
</dbReference>
<evidence type="ECO:0000313" key="3">
    <source>
        <dbReference type="EMBL" id="OAT72927.1"/>
    </source>
</evidence>
<dbReference type="NCBIfam" id="TIGR00730">
    <property type="entry name" value="Rossman fold protein, TIGR00730 family"/>
    <property type="match status" value="1"/>
</dbReference>